<evidence type="ECO:0000259" key="7">
    <source>
        <dbReference type="Pfam" id="PF00753"/>
    </source>
</evidence>
<dbReference type="Pfam" id="PF03772">
    <property type="entry name" value="Competence"/>
    <property type="match status" value="1"/>
</dbReference>
<evidence type="ECO:0000256" key="6">
    <source>
        <dbReference type="SAM" id="Phobius"/>
    </source>
</evidence>
<dbReference type="EMBL" id="FMWK01000005">
    <property type="protein sequence ID" value="SCZ78520.1"/>
    <property type="molecule type" value="Genomic_DNA"/>
</dbReference>
<gene>
    <name evidence="9" type="ORF">SAMN02910350_01331</name>
</gene>
<evidence type="ECO:0000256" key="2">
    <source>
        <dbReference type="ARBA" id="ARBA00022475"/>
    </source>
</evidence>
<name>A0A1G5RXP7_PSEXY</name>
<feature type="domain" description="Metallo-beta-lactamase" evidence="7">
    <location>
        <begin position="525"/>
        <end position="592"/>
    </location>
</feature>
<dbReference type="InterPro" id="IPR004797">
    <property type="entry name" value="Competence_ComEC/Rec2"/>
</dbReference>
<dbReference type="InterPro" id="IPR004477">
    <property type="entry name" value="ComEC_N"/>
</dbReference>
<evidence type="ECO:0000313" key="9">
    <source>
        <dbReference type="EMBL" id="SCZ78520.1"/>
    </source>
</evidence>
<keyword evidence="3 6" id="KW-0812">Transmembrane</keyword>
<dbReference type="Gene3D" id="3.60.15.10">
    <property type="entry name" value="Ribonuclease Z/Hydroxyacylglutathione hydrolase-like"/>
    <property type="match status" value="1"/>
</dbReference>
<feature type="transmembrane region" description="Helical" evidence="6">
    <location>
        <begin position="7"/>
        <end position="26"/>
    </location>
</feature>
<feature type="transmembrane region" description="Helical" evidence="6">
    <location>
        <begin position="379"/>
        <end position="406"/>
    </location>
</feature>
<dbReference type="NCBIfam" id="TIGR00360">
    <property type="entry name" value="ComEC_N-term"/>
    <property type="match status" value="1"/>
</dbReference>
<dbReference type="InterPro" id="IPR052159">
    <property type="entry name" value="Competence_DNA_uptake"/>
</dbReference>
<dbReference type="GO" id="GO:0030420">
    <property type="term" value="P:establishment of competence for transformation"/>
    <property type="evidence" value="ECO:0007669"/>
    <property type="project" value="InterPro"/>
</dbReference>
<dbReference type="CDD" id="cd07731">
    <property type="entry name" value="ComA-like_MBL-fold"/>
    <property type="match status" value="1"/>
</dbReference>
<evidence type="ECO:0000256" key="5">
    <source>
        <dbReference type="ARBA" id="ARBA00023136"/>
    </source>
</evidence>
<evidence type="ECO:0000259" key="8">
    <source>
        <dbReference type="Pfam" id="PF03772"/>
    </source>
</evidence>
<dbReference type="InterPro" id="IPR036866">
    <property type="entry name" value="RibonucZ/Hydroxyglut_hydro"/>
</dbReference>
<dbReference type="Proteomes" id="UP000199428">
    <property type="component" value="Unassembled WGS sequence"/>
</dbReference>
<feature type="transmembrane region" description="Helical" evidence="6">
    <location>
        <begin position="298"/>
        <end position="324"/>
    </location>
</feature>
<feature type="domain" description="ComEC/Rec2-related protein" evidence="8">
    <location>
        <begin position="178"/>
        <end position="475"/>
    </location>
</feature>
<dbReference type="InterPro" id="IPR035681">
    <property type="entry name" value="ComA-like_MBL"/>
</dbReference>
<feature type="transmembrane region" description="Helical" evidence="6">
    <location>
        <begin position="458"/>
        <end position="475"/>
    </location>
</feature>
<dbReference type="GO" id="GO:0005886">
    <property type="term" value="C:plasma membrane"/>
    <property type="evidence" value="ECO:0007669"/>
    <property type="project" value="UniProtKB-SubCell"/>
</dbReference>
<dbReference type="RefSeq" id="WP_090162220.1">
    <property type="nucleotide sequence ID" value="NZ_FMWK01000005.1"/>
</dbReference>
<feature type="transmembrane region" description="Helical" evidence="6">
    <location>
        <begin position="197"/>
        <end position="217"/>
    </location>
</feature>
<feature type="transmembrane region" description="Helical" evidence="6">
    <location>
        <begin position="345"/>
        <end position="367"/>
    </location>
</feature>
<evidence type="ECO:0000313" key="10">
    <source>
        <dbReference type="Proteomes" id="UP000199428"/>
    </source>
</evidence>
<organism evidence="9 10">
    <name type="scientific">Pseudobutyrivibrio xylanivorans</name>
    <dbReference type="NCBI Taxonomy" id="185007"/>
    <lineage>
        <taxon>Bacteria</taxon>
        <taxon>Bacillati</taxon>
        <taxon>Bacillota</taxon>
        <taxon>Clostridia</taxon>
        <taxon>Lachnospirales</taxon>
        <taxon>Lachnospiraceae</taxon>
        <taxon>Pseudobutyrivibrio</taxon>
    </lineage>
</organism>
<dbReference type="AlphaFoldDB" id="A0A1G5RXP7"/>
<evidence type="ECO:0000256" key="3">
    <source>
        <dbReference type="ARBA" id="ARBA00022692"/>
    </source>
</evidence>
<evidence type="ECO:0000256" key="1">
    <source>
        <dbReference type="ARBA" id="ARBA00004651"/>
    </source>
</evidence>
<accession>A0A1G5RXP7</accession>
<dbReference type="SUPFAM" id="SSF56281">
    <property type="entry name" value="Metallo-hydrolase/oxidoreductase"/>
    <property type="match status" value="1"/>
</dbReference>
<protein>
    <submittedName>
        <fullName evidence="9">Competence protein ComEC</fullName>
    </submittedName>
</protein>
<comment type="subcellular location">
    <subcellularLocation>
        <location evidence="1">Cell membrane</location>
        <topology evidence="1">Multi-pass membrane protein</topology>
    </subcellularLocation>
</comment>
<feature type="transmembrane region" description="Helical" evidence="6">
    <location>
        <begin position="224"/>
        <end position="244"/>
    </location>
</feature>
<reference evidence="9 10" key="1">
    <citation type="submission" date="2016-10" db="EMBL/GenBank/DDBJ databases">
        <authorList>
            <person name="de Groot N.N."/>
        </authorList>
    </citation>
    <scope>NUCLEOTIDE SEQUENCE [LARGE SCALE GENOMIC DNA]</scope>
    <source>
        <strain evidence="9 10">DSM 10317</strain>
    </source>
</reference>
<feature type="transmembrane region" description="Helical" evidence="6">
    <location>
        <begin position="496"/>
        <end position="513"/>
    </location>
</feature>
<dbReference type="InterPro" id="IPR001279">
    <property type="entry name" value="Metallo-B-lactamas"/>
</dbReference>
<dbReference type="NCBIfam" id="TIGR00361">
    <property type="entry name" value="ComEC_Rec2"/>
    <property type="match status" value="1"/>
</dbReference>
<proteinExistence type="predicted"/>
<dbReference type="PANTHER" id="PTHR30619">
    <property type="entry name" value="DNA INTERNALIZATION/COMPETENCE PROTEIN COMEC/REC2"/>
    <property type="match status" value="1"/>
</dbReference>
<keyword evidence="5 6" id="KW-0472">Membrane</keyword>
<keyword evidence="4 6" id="KW-1133">Transmembrane helix</keyword>
<feature type="transmembrane region" description="Helical" evidence="6">
    <location>
        <begin position="418"/>
        <end position="438"/>
    </location>
</feature>
<dbReference type="Pfam" id="PF00753">
    <property type="entry name" value="Lactamase_B"/>
    <property type="match status" value="1"/>
</dbReference>
<dbReference type="PANTHER" id="PTHR30619:SF1">
    <property type="entry name" value="RECOMBINATION PROTEIN 2"/>
    <property type="match status" value="1"/>
</dbReference>
<evidence type="ECO:0000256" key="4">
    <source>
        <dbReference type="ARBA" id="ARBA00022989"/>
    </source>
</evidence>
<keyword evidence="2" id="KW-1003">Cell membrane</keyword>
<sequence>MLQGRVLCRISLVIILLIAISAYAPWDFLGVYDKAEAAALLEEGQWAKAKGYIYHKEIKKDKVLYYVKNASVTTGSGSLSNTSFIFKLESDIIPNYSKVNIEGKVKHFSAATNEGCFDMKNYYNSLGLYLELTDIGAYDYSCNSFVDHDYGFKIRQRISSVYEVCLLGEEAGFLSSVVIGEKSGLDTELKTLFQNVGIAHILAVSGLHISVICMAVYKMLRKRGVGFLLCGTLAGMVAVCYGLVTGGSVSSVRAIGMFLIYLVAQISGECYDMPTAMAVVADILLLGNPLYIKNGSFIFSFGAVIGIYFIVLPLNNAFTNYFMYLRRSKKSHDKFYADETWLHKVIQYICSSLVFSFGMFVAMLPLVTQLYYQTPLYSVFLNLLVLPIMPVVLGTGLIAGIIGACAGLGSSALIGWKMFPVLFVKILLFICHCIIYQYELLSDFVQRLPGSTMVVGYRSMWAVVIYYLILLFIVYGLDYITKNINSGKKVNQRNSLLLKAGAFIFIAILWLHPQKGEFEIDILDVGQGDGIYINSGDGARFFIDGGSTSSDAVGQYTLMSFLKYKGVGSIDYWFITHMDLDHVSGVLELLERGYQIDNIVLSAEIPEGETLSQLLALAEHNDTNVLYMKQGDECGTRNLSVTCVYPYSGMVSDDVNDLSLCLLMEYENHGLFSRGTEEPGGFFAFFGGDIAAEQERAIASSGFVDHVDLLKVSHHGSRFSSDSDFLSVLSPDVAVISCAKVNRYGHPSAEAIERLEAAAGSIYYTMNSGRVRVNAAGVDEYISEKLF</sequence>